<dbReference type="GO" id="GO:0016787">
    <property type="term" value="F:hydrolase activity"/>
    <property type="evidence" value="ECO:0007669"/>
    <property type="project" value="InterPro"/>
</dbReference>
<feature type="domain" description="Calcineurin-like phosphoesterase" evidence="1">
    <location>
        <begin position="7"/>
        <end position="193"/>
    </location>
</feature>
<accession>A0A7J3Z7L3</accession>
<name>A0A7J3Z7L3_9CREN</name>
<evidence type="ECO:0000313" key="3">
    <source>
        <dbReference type="EMBL" id="HHQ50760.1"/>
    </source>
</evidence>
<sequence length="233" mass="26434">MVSYLINILVISDAHGRLEYVKSILGKEEKIDLIIYCGDIAHYRRPSETIHLLKLLADLAKRYGVKRIMAVPGNIDILKHYAEFEVQEKIFVNLHEKAIDYQGYHFLGFGGSNTTPFNTLLEYTEEAIEERLTKAVEEHLKNSSNRFVLVTHVPPHNTMCDKAYNGEHIGSKAIRRVIEYYKPLAVFSGHVHESRCVDKVGNTIVVNPGPVSMGFYSVAKLQDVHVDVVLKQV</sequence>
<dbReference type="EMBL" id="DRYQ01000080">
    <property type="protein sequence ID" value="HHQ50760.1"/>
    <property type="molecule type" value="Genomic_DNA"/>
</dbReference>
<dbReference type="PANTHER" id="PTHR37523">
    <property type="entry name" value="METALLOPHOSPHOESTERASE"/>
    <property type="match status" value="1"/>
</dbReference>
<proteinExistence type="predicted"/>
<dbReference type="InterPro" id="IPR029052">
    <property type="entry name" value="Metallo-depent_PP-like"/>
</dbReference>
<evidence type="ECO:0000259" key="1">
    <source>
        <dbReference type="Pfam" id="PF00149"/>
    </source>
</evidence>
<protein>
    <recommendedName>
        <fullName evidence="1">Calcineurin-like phosphoesterase domain-containing protein</fullName>
    </recommendedName>
</protein>
<dbReference type="EMBL" id="DSLL01000009">
    <property type="protein sequence ID" value="HEH30762.1"/>
    <property type="molecule type" value="Genomic_DNA"/>
</dbReference>
<evidence type="ECO:0000313" key="2">
    <source>
        <dbReference type="EMBL" id="HEH30762.1"/>
    </source>
</evidence>
<dbReference type="AlphaFoldDB" id="A0A7J3Z7L3"/>
<dbReference type="Gene3D" id="3.60.21.10">
    <property type="match status" value="1"/>
</dbReference>
<dbReference type="Pfam" id="PF00149">
    <property type="entry name" value="Metallophos"/>
    <property type="match status" value="1"/>
</dbReference>
<gene>
    <name evidence="3" type="ORF">ENM66_05365</name>
    <name evidence="2" type="ORF">ENP99_01390</name>
</gene>
<reference evidence="3" key="1">
    <citation type="journal article" date="2020" name="mSystems">
        <title>Genome- and Community-Level Interaction Insights into Carbon Utilization and Element Cycling Functions of Hydrothermarchaeota in Hydrothermal Sediment.</title>
        <authorList>
            <person name="Zhou Z."/>
            <person name="Liu Y."/>
            <person name="Xu W."/>
            <person name="Pan J."/>
            <person name="Luo Z.H."/>
            <person name="Li M."/>
        </authorList>
    </citation>
    <scope>NUCLEOTIDE SEQUENCE [LARGE SCALE GENOMIC DNA]</scope>
    <source>
        <strain evidence="3">SpSt-1105</strain>
        <strain evidence="2">SpSt-27</strain>
    </source>
</reference>
<dbReference type="InterPro" id="IPR004843">
    <property type="entry name" value="Calcineurin-like_PHP"/>
</dbReference>
<dbReference type="PANTHER" id="PTHR37523:SF1">
    <property type="entry name" value="CALCINEURIN-LIKE PHOSPHOESTERASE DOMAIN-CONTAINING PROTEIN"/>
    <property type="match status" value="1"/>
</dbReference>
<organism evidence="3">
    <name type="scientific">Ignisphaera aggregans</name>
    <dbReference type="NCBI Taxonomy" id="334771"/>
    <lineage>
        <taxon>Archaea</taxon>
        <taxon>Thermoproteota</taxon>
        <taxon>Thermoprotei</taxon>
        <taxon>Desulfurococcales</taxon>
        <taxon>Desulfurococcaceae</taxon>
        <taxon>Ignisphaera</taxon>
    </lineage>
</organism>
<comment type="caution">
    <text evidence="3">The sequence shown here is derived from an EMBL/GenBank/DDBJ whole genome shotgun (WGS) entry which is preliminary data.</text>
</comment>
<dbReference type="SUPFAM" id="SSF56300">
    <property type="entry name" value="Metallo-dependent phosphatases"/>
    <property type="match status" value="1"/>
</dbReference>